<comment type="caution">
    <text evidence="1">The sequence shown here is derived from an EMBL/GenBank/DDBJ whole genome shotgun (WGS) entry which is preliminary data.</text>
</comment>
<evidence type="ECO:0008006" key="3">
    <source>
        <dbReference type="Google" id="ProtNLM"/>
    </source>
</evidence>
<protein>
    <recommendedName>
        <fullName evidence="3">Flagellar protein FlaG</fullName>
    </recommendedName>
</protein>
<reference evidence="1 2" key="1">
    <citation type="journal article" date="2014" name="Genome Announc.">
        <title>Draft Genome Sequence of Fervidicella metallireducens Strain AeBT, an Iron-Reducing Thermoanaerobe from the Great Artesian Basin.</title>
        <authorList>
            <person name="Patel B.K."/>
        </authorList>
    </citation>
    <scope>NUCLEOTIDE SEQUENCE [LARGE SCALE GENOMIC DNA]</scope>
    <source>
        <strain evidence="1 2">AeB</strain>
    </source>
</reference>
<gene>
    <name evidence="1" type="ORF">Q428_05995</name>
</gene>
<name>A0A017RY02_9CLOT</name>
<keyword evidence="2" id="KW-1185">Reference proteome</keyword>
<dbReference type="EMBL" id="AZQP01000013">
    <property type="protein sequence ID" value="EYE88825.1"/>
    <property type="molecule type" value="Genomic_DNA"/>
</dbReference>
<organism evidence="1 2">
    <name type="scientific">Fervidicella metallireducens AeB</name>
    <dbReference type="NCBI Taxonomy" id="1403537"/>
    <lineage>
        <taxon>Bacteria</taxon>
        <taxon>Bacillati</taxon>
        <taxon>Bacillota</taxon>
        <taxon>Clostridia</taxon>
        <taxon>Eubacteriales</taxon>
        <taxon>Clostridiaceae</taxon>
        <taxon>Fervidicella</taxon>
    </lineage>
</organism>
<accession>A0A017RY02</accession>
<dbReference type="AlphaFoldDB" id="A0A017RY02"/>
<evidence type="ECO:0000313" key="2">
    <source>
        <dbReference type="Proteomes" id="UP000019681"/>
    </source>
</evidence>
<dbReference type="RefSeq" id="WP_035379048.1">
    <property type="nucleotide sequence ID" value="NZ_AZQP01000013.1"/>
</dbReference>
<dbReference type="Proteomes" id="UP000019681">
    <property type="component" value="Unassembled WGS sequence"/>
</dbReference>
<proteinExistence type="predicted"/>
<evidence type="ECO:0000313" key="1">
    <source>
        <dbReference type="EMBL" id="EYE88825.1"/>
    </source>
</evidence>
<dbReference type="OrthoDB" id="1954520at2"/>
<dbReference type="STRING" id="1403537.Q428_05995"/>
<sequence>MSINPFTLDKIEPLIIKQVEQRIVDRIVHEVKGAELSKDKNSSNKNFNEQRQQKAAEEFTALLSRFNIKVEYRLHKNKVKLKMYDKDNNEIYDSEVDDVEDLLLKVRRTTGNFIDLKG</sequence>